<dbReference type="InterPro" id="IPR050171">
    <property type="entry name" value="MFS_Transporters"/>
</dbReference>
<feature type="transmembrane region" description="Helical" evidence="7">
    <location>
        <begin position="398"/>
        <end position="416"/>
    </location>
</feature>
<dbReference type="InterPro" id="IPR011701">
    <property type="entry name" value="MFS"/>
</dbReference>
<evidence type="ECO:0000256" key="1">
    <source>
        <dbReference type="ARBA" id="ARBA00004651"/>
    </source>
</evidence>
<dbReference type="AlphaFoldDB" id="A0A975HFI5"/>
<gene>
    <name evidence="9" type="ORF">HRJ34_07990</name>
</gene>
<dbReference type="InterPro" id="IPR005829">
    <property type="entry name" value="Sugar_transporter_CS"/>
</dbReference>
<sequence>MTDAEAMVAPMPRGDAEQERESVEMSEVGHARDRQAGVTQGLTIVAGSSLPVMGVVLLSPVAFPMQKALAAMSGGSLRMGAIALTAPALAIAIFSPIGGLLVDRLGRRRMLLASLFLYGILGVLPLFLSHPIAIVAARFGLGITEAVILAVNFALIGDYFVGPSRDKWIAYKASVTGLAALGFYILGGALGGISWRAPFAAYAIAFIVFLIACFVIYEPAVTQRSHAAKQLGRPTQRVSIPAVAMIFVVTIVSAILFYVIPLQLGRLLTFRNIESSAQIGQLIAIAGIGNPIGAISFRFVSQVRLSRLMAASAVVAGIGLALAAILPGVTGLVTGAFINQLGCGMFVPATVAAVLRLSPPDHRGTSGGGWSSAFFVGQFLSPLALLQLAEMAPGFDELRLLAIANFAFALLAWLAIETVARSVGHADRAASTELNDLKI</sequence>
<feature type="transmembrane region" description="Helical" evidence="7">
    <location>
        <begin position="367"/>
        <end position="386"/>
    </location>
</feature>
<name>A0A975HFI5_9SPHN</name>
<feature type="transmembrane region" description="Helical" evidence="7">
    <location>
        <begin position="279"/>
        <end position="301"/>
    </location>
</feature>
<dbReference type="CDD" id="cd17473">
    <property type="entry name" value="MFS_arabinose_efflux_permease_like"/>
    <property type="match status" value="1"/>
</dbReference>
<organism evidence="9 10">
    <name type="scientific">Rhizorhabdus wittichii</name>
    <dbReference type="NCBI Taxonomy" id="160791"/>
    <lineage>
        <taxon>Bacteria</taxon>
        <taxon>Pseudomonadati</taxon>
        <taxon>Pseudomonadota</taxon>
        <taxon>Alphaproteobacteria</taxon>
        <taxon>Sphingomonadales</taxon>
        <taxon>Sphingomonadaceae</taxon>
        <taxon>Rhizorhabdus</taxon>
    </lineage>
</organism>
<keyword evidence="2" id="KW-0813">Transport</keyword>
<accession>A0A975HFI5</accession>
<comment type="subcellular location">
    <subcellularLocation>
        <location evidence="1">Cell membrane</location>
        <topology evidence="1">Multi-pass membrane protein</topology>
    </subcellularLocation>
</comment>
<protein>
    <submittedName>
        <fullName evidence="9">MFS transporter</fullName>
    </submittedName>
</protein>
<evidence type="ECO:0000256" key="4">
    <source>
        <dbReference type="ARBA" id="ARBA00022692"/>
    </source>
</evidence>
<proteinExistence type="predicted"/>
<keyword evidence="3" id="KW-1003">Cell membrane</keyword>
<feature type="transmembrane region" description="Helical" evidence="7">
    <location>
        <begin position="238"/>
        <end position="259"/>
    </location>
</feature>
<evidence type="ECO:0000256" key="5">
    <source>
        <dbReference type="ARBA" id="ARBA00022989"/>
    </source>
</evidence>
<feature type="transmembrane region" description="Helical" evidence="7">
    <location>
        <begin position="111"/>
        <end position="133"/>
    </location>
</feature>
<evidence type="ECO:0000313" key="9">
    <source>
        <dbReference type="EMBL" id="QTH23428.1"/>
    </source>
</evidence>
<dbReference type="EMBL" id="CP059319">
    <property type="protein sequence ID" value="QTH23428.1"/>
    <property type="molecule type" value="Genomic_DNA"/>
</dbReference>
<dbReference type="RefSeq" id="WP_208633804.1">
    <property type="nucleotide sequence ID" value="NZ_CP059319.1"/>
</dbReference>
<reference evidence="9" key="1">
    <citation type="submission" date="2020-07" db="EMBL/GenBank/DDBJ databases">
        <authorList>
            <person name="Camacho E."/>
        </authorList>
    </citation>
    <scope>NUCLEOTIDE SEQUENCE</scope>
    <source>
        <strain evidence="9">MPO218</strain>
    </source>
</reference>
<dbReference type="PANTHER" id="PTHR23517">
    <property type="entry name" value="RESISTANCE PROTEIN MDTM, PUTATIVE-RELATED-RELATED"/>
    <property type="match status" value="1"/>
</dbReference>
<evidence type="ECO:0000313" key="10">
    <source>
        <dbReference type="Proteomes" id="UP000664914"/>
    </source>
</evidence>
<feature type="domain" description="Major facilitator superfamily (MFS) profile" evidence="8">
    <location>
        <begin position="40"/>
        <end position="420"/>
    </location>
</feature>
<evidence type="ECO:0000256" key="7">
    <source>
        <dbReference type="SAM" id="Phobius"/>
    </source>
</evidence>
<dbReference type="InterPro" id="IPR036259">
    <property type="entry name" value="MFS_trans_sf"/>
</dbReference>
<keyword evidence="6 7" id="KW-0472">Membrane</keyword>
<feature type="transmembrane region" description="Helical" evidence="7">
    <location>
        <begin position="42"/>
        <end position="62"/>
    </location>
</feature>
<dbReference type="GO" id="GO:0005886">
    <property type="term" value="C:plasma membrane"/>
    <property type="evidence" value="ECO:0007669"/>
    <property type="project" value="UniProtKB-SubCell"/>
</dbReference>
<dbReference type="Gene3D" id="1.20.1250.20">
    <property type="entry name" value="MFS general substrate transporter like domains"/>
    <property type="match status" value="1"/>
</dbReference>
<feature type="transmembrane region" description="Helical" evidence="7">
    <location>
        <begin position="82"/>
        <end position="102"/>
    </location>
</feature>
<evidence type="ECO:0000259" key="8">
    <source>
        <dbReference type="PROSITE" id="PS50850"/>
    </source>
</evidence>
<feature type="transmembrane region" description="Helical" evidence="7">
    <location>
        <begin position="308"/>
        <end position="326"/>
    </location>
</feature>
<dbReference type="PANTHER" id="PTHR23517:SF3">
    <property type="entry name" value="INTEGRAL MEMBRANE TRANSPORT PROTEIN"/>
    <property type="match status" value="1"/>
</dbReference>
<dbReference type="PROSITE" id="PS50850">
    <property type="entry name" value="MFS"/>
    <property type="match status" value="1"/>
</dbReference>
<feature type="transmembrane region" description="Helical" evidence="7">
    <location>
        <begin position="139"/>
        <end position="161"/>
    </location>
</feature>
<keyword evidence="5 7" id="KW-1133">Transmembrane helix</keyword>
<feature type="transmembrane region" description="Helical" evidence="7">
    <location>
        <begin position="199"/>
        <end position="217"/>
    </location>
</feature>
<keyword evidence="4 7" id="KW-0812">Transmembrane</keyword>
<feature type="transmembrane region" description="Helical" evidence="7">
    <location>
        <begin position="332"/>
        <end position="355"/>
    </location>
</feature>
<reference evidence="9" key="2">
    <citation type="submission" date="2021-04" db="EMBL/GenBank/DDBJ databases">
        <title>Isolation and genomic analysis of the ibuprofen-degrading bacterium Sphingomonas strain MPO218.</title>
        <authorList>
            <person name="Aulestia M."/>
            <person name="Flores A."/>
            <person name="Mangas E.L."/>
            <person name="Perez-Pulido A.J."/>
            <person name="Santero E."/>
            <person name="Camacho E.M."/>
        </authorList>
    </citation>
    <scope>NUCLEOTIDE SEQUENCE</scope>
    <source>
        <strain evidence="9">MPO218</strain>
    </source>
</reference>
<dbReference type="InterPro" id="IPR020846">
    <property type="entry name" value="MFS_dom"/>
</dbReference>
<feature type="transmembrane region" description="Helical" evidence="7">
    <location>
        <begin position="173"/>
        <end position="193"/>
    </location>
</feature>
<evidence type="ECO:0000256" key="2">
    <source>
        <dbReference type="ARBA" id="ARBA00022448"/>
    </source>
</evidence>
<dbReference type="Pfam" id="PF07690">
    <property type="entry name" value="MFS_1"/>
    <property type="match status" value="1"/>
</dbReference>
<dbReference type="SUPFAM" id="SSF103473">
    <property type="entry name" value="MFS general substrate transporter"/>
    <property type="match status" value="1"/>
</dbReference>
<evidence type="ECO:0000256" key="3">
    <source>
        <dbReference type="ARBA" id="ARBA00022475"/>
    </source>
</evidence>
<dbReference type="GO" id="GO:0022857">
    <property type="term" value="F:transmembrane transporter activity"/>
    <property type="evidence" value="ECO:0007669"/>
    <property type="project" value="InterPro"/>
</dbReference>
<dbReference type="PROSITE" id="PS00216">
    <property type="entry name" value="SUGAR_TRANSPORT_1"/>
    <property type="match status" value="1"/>
</dbReference>
<evidence type="ECO:0000256" key="6">
    <source>
        <dbReference type="ARBA" id="ARBA00023136"/>
    </source>
</evidence>
<dbReference type="Proteomes" id="UP000664914">
    <property type="component" value="Chromosome"/>
</dbReference>